<dbReference type="Pfam" id="PF02518">
    <property type="entry name" value="HATPase_c"/>
    <property type="match status" value="1"/>
</dbReference>
<dbReference type="InterPro" id="IPR013515">
    <property type="entry name" value="Phytochrome_cen-reg"/>
</dbReference>
<dbReference type="Gene3D" id="3.30.450.270">
    <property type="match status" value="1"/>
</dbReference>
<dbReference type="SMART" id="SM00388">
    <property type="entry name" value="HisKA"/>
    <property type="match status" value="1"/>
</dbReference>
<protein>
    <recommendedName>
        <fullName evidence="3">histidine kinase</fullName>
        <ecNumber evidence="3">2.7.13.3</ecNumber>
    </recommendedName>
</protein>
<dbReference type="InterPro" id="IPR004358">
    <property type="entry name" value="Sig_transdc_His_kin-like_C"/>
</dbReference>
<dbReference type="SUPFAM" id="SSF55781">
    <property type="entry name" value="GAF domain-like"/>
    <property type="match status" value="2"/>
</dbReference>
<keyword evidence="7" id="KW-0808">Transferase</keyword>
<dbReference type="InterPro" id="IPR016132">
    <property type="entry name" value="Phyto_chromo_attachment"/>
</dbReference>
<accession>A0A3M3SA49</accession>
<dbReference type="Gene3D" id="1.10.287.130">
    <property type="match status" value="1"/>
</dbReference>
<sequence length="1036" mass="113641">MPRPATIFSTCSRLRGDCLLPQRCIWSLPIEILFGAHTMSEHTRDSGPDAALEAALAECAREPIRVPGAIQPHGVLLTVTGDPLCIEQVSANCADKLGLEASELLGVPLSQWVSPEHARLITQAYQKPGAADIEPLRLSFAATDYSAVLHRSADVLIIELEPYVEPAREQPGVITRVLRNLHAATDLETLFDISVHEIQALTGYDRVLIYRFEPQGHGKVVAEALTGTLPSYSGLHFPGSDIPAQARELYRLNWIRVIPDAGYIPVPLIPTLRPDTGLPLDLSFSSLRSVSPVHCEYLKNMGIGSSMSISLLDNGELWGLIACGHPDPLLVSREYRDACAMIGQLLSVKISAIVATQLQREREEKVALLRQLADAMSHADHEILDGLVGRPELLQSLTQAQGAAVLIDDHLHLFGDCPEPEQVRALHRWIRDEGMLGQRRHEHAKGLQGLGIFYTDSMQQHCIASKAYRDVASGVIAFTLPKPVDNAVMWFRPQLTSTMNWSGDPAQHLSAGPVGTASHRLHPRQSFDLWEQQVTGIARPWSMGDLYAAEDMRRSALENDLERQVQREQEAVRLRDELVAVVSHDLRNPMSIIIMQCGMMQRWAVDDTSVENRNIRRALATIEKATTRMNSLLEDLLDTAKIETGRYQLSCLPLNVTSLLEEACSLLVMLATEKGIELNCTAAVGLVIDADPERVFQVLSNLVGNAIKFTAKGGKIDIDAVASGDEVLFRISDNGVGVPADHLPHIFQRYWSVKEGNPHGNGLGLYISQGIISAHGGRLWVDSTPGCGSVFSFSLPRHQGAATSGETTFLQQGGNTERLAQSISARLERQQIEDRVARAGLLNELNHRVKNTLATVQAMAALTANSSESLPAFRRSFDARLHALSHAHDALTRTEWVSTQLADLVEQLREQDAGLHRVTFKGDPITLEPRTSLTFSMVLHELMANAVQHGALSSVAGRVTVTSRLNTGPHSPALSVEWTETGGPPVVASKVKGFGFKLISRSVERELKGKAEVEFLNTGIVWSMLIPWPDKPESDL</sequence>
<dbReference type="AlphaFoldDB" id="A0A3M3SA49"/>
<keyword evidence="8" id="KW-0547">Nucleotide-binding</keyword>
<dbReference type="Gene3D" id="3.30.450.20">
    <property type="entry name" value="PAS domain"/>
    <property type="match status" value="1"/>
</dbReference>
<keyword evidence="6" id="KW-0716">Sensory transduction</keyword>
<dbReference type="InterPro" id="IPR036097">
    <property type="entry name" value="HisK_dim/P_sf"/>
</dbReference>
<dbReference type="Pfam" id="PF00512">
    <property type="entry name" value="HisKA"/>
    <property type="match status" value="1"/>
</dbReference>
<proteinExistence type="inferred from homology"/>
<dbReference type="EC" id="2.7.13.3" evidence="3"/>
<dbReference type="InterPro" id="IPR013654">
    <property type="entry name" value="PAS_2"/>
</dbReference>
<dbReference type="PROSITE" id="PS50109">
    <property type="entry name" value="HIS_KIN"/>
    <property type="match status" value="1"/>
</dbReference>
<dbReference type="Gene3D" id="3.30.450.40">
    <property type="match status" value="1"/>
</dbReference>
<keyword evidence="9" id="KW-0418">Kinase</keyword>
<dbReference type="GO" id="GO:0009881">
    <property type="term" value="F:photoreceptor activity"/>
    <property type="evidence" value="ECO:0007669"/>
    <property type="project" value="UniProtKB-KW"/>
</dbReference>
<evidence type="ECO:0000256" key="9">
    <source>
        <dbReference type="ARBA" id="ARBA00022777"/>
    </source>
</evidence>
<evidence type="ECO:0000256" key="6">
    <source>
        <dbReference type="ARBA" id="ARBA00022606"/>
    </source>
</evidence>
<keyword evidence="5" id="KW-0597">Phosphoprotein</keyword>
<comment type="caution">
    <text evidence="16">The sequence shown here is derived from an EMBL/GenBank/DDBJ whole genome shotgun (WGS) entry which is preliminary data.</text>
</comment>
<dbReference type="InterPro" id="IPR029016">
    <property type="entry name" value="GAF-like_dom_sf"/>
</dbReference>
<dbReference type="InterPro" id="IPR011102">
    <property type="entry name" value="Sig_transdc_His_kinase_HWE"/>
</dbReference>
<dbReference type="GO" id="GO:0005886">
    <property type="term" value="C:plasma membrane"/>
    <property type="evidence" value="ECO:0007669"/>
    <property type="project" value="UniProtKB-ARBA"/>
</dbReference>
<evidence type="ECO:0000313" key="16">
    <source>
        <dbReference type="EMBL" id="RMO05489.1"/>
    </source>
</evidence>
<dbReference type="SMART" id="SM00065">
    <property type="entry name" value="GAF"/>
    <property type="match status" value="1"/>
</dbReference>
<dbReference type="Proteomes" id="UP000270524">
    <property type="component" value="Unassembled WGS sequence"/>
</dbReference>
<dbReference type="SUPFAM" id="SSF55874">
    <property type="entry name" value="ATPase domain of HSP90 chaperone/DNA topoisomerase II/histidine kinase"/>
    <property type="match status" value="1"/>
</dbReference>
<dbReference type="SMART" id="SM00387">
    <property type="entry name" value="HATPase_c"/>
    <property type="match status" value="1"/>
</dbReference>
<dbReference type="FunFam" id="3.30.565.10:FF:000006">
    <property type="entry name" value="Sensor histidine kinase WalK"/>
    <property type="match status" value="1"/>
</dbReference>
<evidence type="ECO:0000313" key="17">
    <source>
        <dbReference type="Proteomes" id="UP000270524"/>
    </source>
</evidence>
<comment type="similarity">
    <text evidence="2">In the N-terminal section; belongs to the phytochrome family.</text>
</comment>
<dbReference type="GO" id="GO:0009584">
    <property type="term" value="P:detection of visible light"/>
    <property type="evidence" value="ECO:0007669"/>
    <property type="project" value="InterPro"/>
</dbReference>
<dbReference type="Pfam" id="PF01590">
    <property type="entry name" value="GAF"/>
    <property type="match status" value="1"/>
</dbReference>
<dbReference type="PRINTS" id="PR00344">
    <property type="entry name" value="BCTRLSENSOR"/>
</dbReference>
<evidence type="ECO:0000256" key="3">
    <source>
        <dbReference type="ARBA" id="ARBA00012438"/>
    </source>
</evidence>
<dbReference type="Pfam" id="PF00360">
    <property type="entry name" value="PHY"/>
    <property type="match status" value="1"/>
</dbReference>
<comment type="catalytic activity">
    <reaction evidence="1">
        <text>ATP + protein L-histidine = ADP + protein N-phospho-L-histidine.</text>
        <dbReference type="EC" id="2.7.13.3"/>
    </reaction>
</comment>
<dbReference type="SMART" id="SM00911">
    <property type="entry name" value="HWE_HK"/>
    <property type="match status" value="1"/>
</dbReference>
<dbReference type="InterPro" id="IPR043150">
    <property type="entry name" value="Phytochrome_PHY_sf"/>
</dbReference>
<dbReference type="CDD" id="cd00082">
    <property type="entry name" value="HisKA"/>
    <property type="match status" value="1"/>
</dbReference>
<evidence type="ECO:0000256" key="1">
    <source>
        <dbReference type="ARBA" id="ARBA00000085"/>
    </source>
</evidence>
<dbReference type="InterPro" id="IPR003594">
    <property type="entry name" value="HATPase_dom"/>
</dbReference>
<evidence type="ECO:0000256" key="12">
    <source>
        <dbReference type="ARBA" id="ARBA00023012"/>
    </source>
</evidence>
<organism evidence="16 17">
    <name type="scientific">Pseudomonas cannabina</name>
    <dbReference type="NCBI Taxonomy" id="86840"/>
    <lineage>
        <taxon>Bacteria</taxon>
        <taxon>Pseudomonadati</taxon>
        <taxon>Pseudomonadota</taxon>
        <taxon>Gammaproteobacteria</taxon>
        <taxon>Pseudomonadales</taxon>
        <taxon>Pseudomonadaceae</taxon>
        <taxon>Pseudomonas</taxon>
    </lineage>
</organism>
<evidence type="ECO:0000256" key="11">
    <source>
        <dbReference type="ARBA" id="ARBA00022991"/>
    </source>
</evidence>
<reference evidence="16 17" key="1">
    <citation type="submission" date="2018-08" db="EMBL/GenBank/DDBJ databases">
        <title>Recombination of ecologically and evolutionarily significant loci maintains genetic cohesion in the Pseudomonas syringae species complex.</title>
        <authorList>
            <person name="Dillon M."/>
            <person name="Thakur S."/>
            <person name="Almeida R.N.D."/>
            <person name="Weir B.S."/>
            <person name="Guttman D.S."/>
        </authorList>
    </citation>
    <scope>NUCLEOTIDE SEQUENCE [LARGE SCALE GENOMIC DNA]</scope>
    <source>
        <strain evidence="16 17">ICMP 15203</strain>
    </source>
</reference>
<dbReference type="PANTHER" id="PTHR43065:SF10">
    <property type="entry name" value="PEROXIDE STRESS-ACTIVATED HISTIDINE KINASE MAK3"/>
    <property type="match status" value="1"/>
</dbReference>
<keyword evidence="13" id="KW-0675">Receptor</keyword>
<evidence type="ECO:0000256" key="2">
    <source>
        <dbReference type="ARBA" id="ARBA00006402"/>
    </source>
</evidence>
<dbReference type="InterPro" id="IPR036890">
    <property type="entry name" value="HATPase_C_sf"/>
</dbReference>
<dbReference type="InterPro" id="IPR003661">
    <property type="entry name" value="HisK_dim/P_dom"/>
</dbReference>
<gene>
    <name evidence="16" type="ORF">ALQ51_04941</name>
</gene>
<keyword evidence="12" id="KW-0902">Two-component regulatory system</keyword>
<feature type="domain" description="Phytochrome chromophore attachment site" evidence="14">
    <location>
        <begin position="186"/>
        <end position="344"/>
    </location>
</feature>
<dbReference type="SUPFAM" id="SSF47384">
    <property type="entry name" value="Homodimeric domain of signal transducing histidine kinase"/>
    <property type="match status" value="1"/>
</dbReference>
<dbReference type="SUPFAM" id="SSF55785">
    <property type="entry name" value="PYP-like sensor domain (PAS domain)"/>
    <property type="match status" value="1"/>
</dbReference>
<dbReference type="PANTHER" id="PTHR43065">
    <property type="entry name" value="SENSOR HISTIDINE KINASE"/>
    <property type="match status" value="1"/>
</dbReference>
<keyword evidence="11" id="KW-0157">Chromophore</keyword>
<dbReference type="GO" id="GO:0005524">
    <property type="term" value="F:ATP binding"/>
    <property type="evidence" value="ECO:0007669"/>
    <property type="project" value="UniProtKB-KW"/>
</dbReference>
<evidence type="ECO:0000256" key="5">
    <source>
        <dbReference type="ARBA" id="ARBA00022553"/>
    </source>
</evidence>
<dbReference type="PROSITE" id="PS50046">
    <property type="entry name" value="PHYTOCHROME_2"/>
    <property type="match status" value="1"/>
</dbReference>
<evidence type="ECO:0000259" key="15">
    <source>
        <dbReference type="PROSITE" id="PS50109"/>
    </source>
</evidence>
<evidence type="ECO:0000259" key="14">
    <source>
        <dbReference type="PROSITE" id="PS50046"/>
    </source>
</evidence>
<evidence type="ECO:0000256" key="8">
    <source>
        <dbReference type="ARBA" id="ARBA00022741"/>
    </source>
</evidence>
<evidence type="ECO:0000256" key="10">
    <source>
        <dbReference type="ARBA" id="ARBA00022840"/>
    </source>
</evidence>
<dbReference type="InterPro" id="IPR003018">
    <property type="entry name" value="GAF"/>
</dbReference>
<dbReference type="CDD" id="cd00075">
    <property type="entry name" value="HATPase"/>
    <property type="match status" value="1"/>
</dbReference>
<keyword evidence="10 16" id="KW-0067">ATP-binding</keyword>
<dbReference type="Pfam" id="PF08446">
    <property type="entry name" value="PAS_2"/>
    <property type="match status" value="1"/>
</dbReference>
<dbReference type="Gene3D" id="3.30.565.10">
    <property type="entry name" value="Histidine kinase-like ATPase, C-terminal domain"/>
    <property type="match status" value="2"/>
</dbReference>
<evidence type="ECO:0000256" key="13">
    <source>
        <dbReference type="ARBA" id="ARBA00023170"/>
    </source>
</evidence>
<dbReference type="GO" id="GO:0000155">
    <property type="term" value="F:phosphorelay sensor kinase activity"/>
    <property type="evidence" value="ECO:0007669"/>
    <property type="project" value="InterPro"/>
</dbReference>
<evidence type="ECO:0000256" key="4">
    <source>
        <dbReference type="ARBA" id="ARBA00022543"/>
    </source>
</evidence>
<name>A0A3M3SA49_PSECA</name>
<evidence type="ECO:0000256" key="7">
    <source>
        <dbReference type="ARBA" id="ARBA00022679"/>
    </source>
</evidence>
<dbReference type="Pfam" id="PF07536">
    <property type="entry name" value="HWE_HK"/>
    <property type="match status" value="1"/>
</dbReference>
<keyword evidence="4" id="KW-0600">Photoreceptor protein</keyword>
<dbReference type="EMBL" id="RBPJ01000005">
    <property type="protein sequence ID" value="RMO05489.1"/>
    <property type="molecule type" value="Genomic_DNA"/>
</dbReference>
<dbReference type="InterPro" id="IPR005467">
    <property type="entry name" value="His_kinase_dom"/>
</dbReference>
<feature type="domain" description="Histidine kinase" evidence="15">
    <location>
        <begin position="581"/>
        <end position="799"/>
    </location>
</feature>
<dbReference type="InterPro" id="IPR035965">
    <property type="entry name" value="PAS-like_dom_sf"/>
</dbReference>
<dbReference type="GO" id="GO:0006355">
    <property type="term" value="P:regulation of DNA-templated transcription"/>
    <property type="evidence" value="ECO:0007669"/>
    <property type="project" value="InterPro"/>
</dbReference>